<organism evidence="1 2">
    <name type="scientific">Hahella chejuensis (strain KCTC 2396)</name>
    <dbReference type="NCBI Taxonomy" id="349521"/>
    <lineage>
        <taxon>Bacteria</taxon>
        <taxon>Pseudomonadati</taxon>
        <taxon>Pseudomonadota</taxon>
        <taxon>Gammaproteobacteria</taxon>
        <taxon>Oceanospirillales</taxon>
        <taxon>Hahellaceae</taxon>
        <taxon>Hahella</taxon>
    </lineage>
</organism>
<keyword evidence="2" id="KW-1185">Reference proteome</keyword>
<name>Q2SDE0_HAHCH</name>
<protein>
    <submittedName>
        <fullName evidence="1">Uncharacterized protein</fullName>
    </submittedName>
</protein>
<dbReference type="Proteomes" id="UP000000238">
    <property type="component" value="Chromosome"/>
</dbReference>
<dbReference type="KEGG" id="hch:HCH_04635"/>
<sequence>MKIPRHQRRCVNFSLPRITALRCTDTMNEPQFDCIEQIGAALAAHWYNALSIEISPGQQVSRLLATGDDVEVCLGGFEWICDGEERAALIGLPDKDLYGAPIALPESVDDGHHCPFILNLAALIANKIGVSDEFTALQDSQITDDLISMLKTAIEYEMLNSLGDVKRQLEQGGVKFAADAVVGVYRHDELTPTILEDYANGPEQLEFCSHKIAPEQVLEIVADAFYRSEERKTWLKQGGLFVVECEL</sequence>
<gene>
    <name evidence="1" type="ordered locus">HCH_04635</name>
</gene>
<evidence type="ECO:0000313" key="1">
    <source>
        <dbReference type="EMBL" id="ABC31334.1"/>
    </source>
</evidence>
<accession>Q2SDE0</accession>
<dbReference type="EMBL" id="CP000155">
    <property type="protein sequence ID" value="ABC31334.1"/>
    <property type="molecule type" value="Genomic_DNA"/>
</dbReference>
<proteinExistence type="predicted"/>
<evidence type="ECO:0000313" key="2">
    <source>
        <dbReference type="Proteomes" id="UP000000238"/>
    </source>
</evidence>
<reference evidence="1 2" key="1">
    <citation type="journal article" date="2005" name="Nucleic Acids Res.">
        <title>Genomic blueprint of Hahella chejuensis, a marine microbe producing an algicidal agent.</title>
        <authorList>
            <person name="Jeong H."/>
            <person name="Yim J.H."/>
            <person name="Lee C."/>
            <person name="Choi S.-H."/>
            <person name="Park Y.K."/>
            <person name="Yoon S.H."/>
            <person name="Hur C.-G."/>
            <person name="Kang H.-Y."/>
            <person name="Kim D."/>
            <person name="Lee H.H."/>
            <person name="Park K.H."/>
            <person name="Park S.-H."/>
            <person name="Park H.-S."/>
            <person name="Lee H.K."/>
            <person name="Oh T.K."/>
            <person name="Kim J.F."/>
        </authorList>
    </citation>
    <scope>NUCLEOTIDE SEQUENCE [LARGE SCALE GENOMIC DNA]</scope>
    <source>
        <strain evidence="1 2">KCTC 2396</strain>
    </source>
</reference>
<dbReference type="AlphaFoldDB" id="Q2SDE0"/>
<dbReference type="HOGENOM" id="CLU_1123314_0_0_6"/>